<dbReference type="Proteomes" id="UP000789375">
    <property type="component" value="Unassembled WGS sequence"/>
</dbReference>
<gene>
    <name evidence="1" type="ORF">FMOSSE_LOCUS15085</name>
</gene>
<proteinExistence type="predicted"/>
<evidence type="ECO:0000313" key="2">
    <source>
        <dbReference type="Proteomes" id="UP000789375"/>
    </source>
</evidence>
<name>A0A9N9I6A0_FUNMO</name>
<keyword evidence="2" id="KW-1185">Reference proteome</keyword>
<reference evidence="1" key="1">
    <citation type="submission" date="2021-06" db="EMBL/GenBank/DDBJ databases">
        <authorList>
            <person name="Kallberg Y."/>
            <person name="Tangrot J."/>
            <person name="Rosling A."/>
        </authorList>
    </citation>
    <scope>NUCLEOTIDE SEQUENCE</scope>
    <source>
        <strain evidence="1">87-6 pot B 2015</strain>
    </source>
</reference>
<dbReference type="AlphaFoldDB" id="A0A9N9I6A0"/>
<sequence length="83" mass="8689">VLIVVGILCGTVMVKAAKLSSWALVRLVVVERLVIIVSAKNPSVSSTSLSSPSNTPKPTGLSDQIIAAIISSVVGEFHKFIMN</sequence>
<accession>A0A9N9I6A0</accession>
<protein>
    <submittedName>
        <fullName evidence="1">412_t:CDS:1</fullName>
    </submittedName>
</protein>
<evidence type="ECO:0000313" key="1">
    <source>
        <dbReference type="EMBL" id="CAG8722397.1"/>
    </source>
</evidence>
<feature type="non-terminal residue" evidence="1">
    <location>
        <position position="83"/>
    </location>
</feature>
<comment type="caution">
    <text evidence="1">The sequence shown here is derived from an EMBL/GenBank/DDBJ whole genome shotgun (WGS) entry which is preliminary data.</text>
</comment>
<organism evidence="1 2">
    <name type="scientific">Funneliformis mosseae</name>
    <name type="common">Endomycorrhizal fungus</name>
    <name type="synonym">Glomus mosseae</name>
    <dbReference type="NCBI Taxonomy" id="27381"/>
    <lineage>
        <taxon>Eukaryota</taxon>
        <taxon>Fungi</taxon>
        <taxon>Fungi incertae sedis</taxon>
        <taxon>Mucoromycota</taxon>
        <taxon>Glomeromycotina</taxon>
        <taxon>Glomeromycetes</taxon>
        <taxon>Glomerales</taxon>
        <taxon>Glomeraceae</taxon>
        <taxon>Funneliformis</taxon>
    </lineage>
</organism>
<dbReference type="EMBL" id="CAJVPP010013911">
    <property type="protein sequence ID" value="CAG8722397.1"/>
    <property type="molecule type" value="Genomic_DNA"/>
</dbReference>